<geneLocation type="plasmid" evidence="6 7">
    <name>unnamed1</name>
</geneLocation>
<evidence type="ECO:0000256" key="3">
    <source>
        <dbReference type="PROSITE-ProRule" id="PRU00284"/>
    </source>
</evidence>
<dbReference type="InterPro" id="IPR004090">
    <property type="entry name" value="Chemotax_Me-accpt_rcpt"/>
</dbReference>
<dbReference type="InterPro" id="IPR004089">
    <property type="entry name" value="MCPsignal_dom"/>
</dbReference>
<sequence length="342" mass="35931">MPLNSGLVCESFGKAMAEVADRNLTSEINTALPEAYHPLRADFNNAMGTLRQSLQSVAQVTASIDVAIREISCATDDLSRRTLQQAASVEKSAAALDQITATVRSTAQRAEEVGMLVDRSKTGIEQSETIVHQAIASMGAIEQSSGSIGSITDVMDEVAFQTNILALNAGVEAARAGDAGKGFAVIAAEVRVLAQRSADAAREIKALIAKSREEVRSGVALVGETGKALKTIITDVAEINRHISVIVEASTEQAAALQDVNAAVSTIDHNTQQNAAMVEQTSAAGRSLATEAEQLNTLIESFTLQANPEAWAGKDTRHPIPTQPVAALDTVPSGAYRLETAQ</sequence>
<dbReference type="GO" id="GO:0007165">
    <property type="term" value="P:signal transduction"/>
    <property type="evidence" value="ECO:0007669"/>
    <property type="project" value="UniProtKB-KW"/>
</dbReference>
<keyword evidence="7" id="KW-1185">Reference proteome</keyword>
<proteinExistence type="inferred from homology"/>
<evidence type="ECO:0000313" key="6">
    <source>
        <dbReference type="EMBL" id="AXY23798.1"/>
    </source>
</evidence>
<reference evidence="6 7" key="1">
    <citation type="submission" date="2017-08" db="EMBL/GenBank/DDBJ databases">
        <title>Complete genome sequence of Gluconacetobacter saccharivorans CV1 isolated from Fermented Vinegar.</title>
        <authorList>
            <person name="Kim S.-Y."/>
        </authorList>
    </citation>
    <scope>NUCLEOTIDE SEQUENCE [LARGE SCALE GENOMIC DNA]</scope>
    <source>
        <strain evidence="6 7">CV1</strain>
        <plasmid evidence="6 7">unnamed1</plasmid>
    </source>
</reference>
<dbReference type="Proteomes" id="UP000264120">
    <property type="component" value="Plasmid unnamed1"/>
</dbReference>
<keyword evidence="1" id="KW-0145">Chemotaxis</keyword>
<dbReference type="SUPFAM" id="SSF58104">
    <property type="entry name" value="Methyl-accepting chemotaxis protein (MCP) signaling domain"/>
    <property type="match status" value="1"/>
</dbReference>
<evidence type="ECO:0000259" key="5">
    <source>
        <dbReference type="PROSITE" id="PS50885"/>
    </source>
</evidence>
<dbReference type="GO" id="GO:0006935">
    <property type="term" value="P:chemotaxis"/>
    <property type="evidence" value="ECO:0007669"/>
    <property type="project" value="UniProtKB-KW"/>
</dbReference>
<name>A0A347WG05_9PROT</name>
<dbReference type="PANTHER" id="PTHR43531">
    <property type="entry name" value="PROTEIN ICFG"/>
    <property type="match status" value="1"/>
</dbReference>
<dbReference type="KEGG" id="ksc:CD178_03054"/>
<protein>
    <submittedName>
        <fullName evidence="6">Methyl-accepting chemotaxis protein III</fullName>
    </submittedName>
</protein>
<dbReference type="GO" id="GO:0016020">
    <property type="term" value="C:membrane"/>
    <property type="evidence" value="ECO:0007669"/>
    <property type="project" value="InterPro"/>
</dbReference>
<dbReference type="CDD" id="cd11386">
    <property type="entry name" value="MCP_signal"/>
    <property type="match status" value="1"/>
</dbReference>
<feature type="domain" description="Methyl-accepting transducer" evidence="4">
    <location>
        <begin position="60"/>
        <end position="289"/>
    </location>
</feature>
<dbReference type="PRINTS" id="PR00260">
    <property type="entry name" value="CHEMTRNSDUCR"/>
</dbReference>
<evidence type="ECO:0000313" key="7">
    <source>
        <dbReference type="Proteomes" id="UP000264120"/>
    </source>
</evidence>
<evidence type="ECO:0000259" key="4">
    <source>
        <dbReference type="PROSITE" id="PS50111"/>
    </source>
</evidence>
<comment type="similarity">
    <text evidence="2">Belongs to the methyl-accepting chemotaxis (MCP) protein family.</text>
</comment>
<evidence type="ECO:0000256" key="2">
    <source>
        <dbReference type="ARBA" id="ARBA00029447"/>
    </source>
</evidence>
<dbReference type="EMBL" id="CP023037">
    <property type="protein sequence ID" value="AXY23798.1"/>
    <property type="molecule type" value="Genomic_DNA"/>
</dbReference>
<dbReference type="InterPro" id="IPR003660">
    <property type="entry name" value="HAMP_dom"/>
</dbReference>
<keyword evidence="3" id="KW-0807">Transducer</keyword>
<feature type="domain" description="HAMP" evidence="5">
    <location>
        <begin position="14"/>
        <end position="55"/>
    </location>
</feature>
<dbReference type="Gene3D" id="1.10.287.950">
    <property type="entry name" value="Methyl-accepting chemotaxis protein"/>
    <property type="match status" value="1"/>
</dbReference>
<organism evidence="6 7">
    <name type="scientific">Komagataeibacter saccharivorans</name>
    <dbReference type="NCBI Taxonomy" id="265959"/>
    <lineage>
        <taxon>Bacteria</taxon>
        <taxon>Pseudomonadati</taxon>
        <taxon>Pseudomonadota</taxon>
        <taxon>Alphaproteobacteria</taxon>
        <taxon>Acetobacterales</taxon>
        <taxon>Acetobacteraceae</taxon>
        <taxon>Komagataeibacter</taxon>
    </lineage>
</organism>
<gene>
    <name evidence="6" type="primary">trg_2</name>
    <name evidence="6" type="ORF">CD178_03054</name>
</gene>
<dbReference type="AlphaFoldDB" id="A0A347WG05"/>
<dbReference type="PANTHER" id="PTHR43531:SF11">
    <property type="entry name" value="METHYL-ACCEPTING CHEMOTAXIS PROTEIN 3"/>
    <property type="match status" value="1"/>
</dbReference>
<dbReference type="SMART" id="SM00283">
    <property type="entry name" value="MA"/>
    <property type="match status" value="1"/>
</dbReference>
<dbReference type="PROSITE" id="PS50885">
    <property type="entry name" value="HAMP"/>
    <property type="match status" value="1"/>
</dbReference>
<dbReference type="GO" id="GO:0004888">
    <property type="term" value="F:transmembrane signaling receptor activity"/>
    <property type="evidence" value="ECO:0007669"/>
    <property type="project" value="InterPro"/>
</dbReference>
<dbReference type="RefSeq" id="WP_254058042.1">
    <property type="nucleotide sequence ID" value="NZ_CP023037.1"/>
</dbReference>
<dbReference type="InterPro" id="IPR051310">
    <property type="entry name" value="MCP_chemotaxis"/>
</dbReference>
<dbReference type="Pfam" id="PF00015">
    <property type="entry name" value="MCPsignal"/>
    <property type="match status" value="1"/>
</dbReference>
<dbReference type="PROSITE" id="PS50111">
    <property type="entry name" value="CHEMOTAXIS_TRANSDUC_2"/>
    <property type="match status" value="1"/>
</dbReference>
<accession>A0A347WG05</accession>
<evidence type="ECO:0000256" key="1">
    <source>
        <dbReference type="ARBA" id="ARBA00022500"/>
    </source>
</evidence>
<keyword evidence="6" id="KW-0614">Plasmid</keyword>